<evidence type="ECO:0000256" key="9">
    <source>
        <dbReference type="PIRSR" id="PIRSR602481-2"/>
    </source>
</evidence>
<dbReference type="Pfam" id="PF01475">
    <property type="entry name" value="FUR"/>
    <property type="match status" value="1"/>
</dbReference>
<comment type="caution">
    <text evidence="10">The sequence shown here is derived from an EMBL/GenBank/DDBJ whole genome shotgun (WGS) entry which is preliminary data.</text>
</comment>
<dbReference type="GO" id="GO:1900376">
    <property type="term" value="P:regulation of secondary metabolite biosynthetic process"/>
    <property type="evidence" value="ECO:0007669"/>
    <property type="project" value="TreeGrafter"/>
</dbReference>
<evidence type="ECO:0000256" key="2">
    <source>
        <dbReference type="ARBA" id="ARBA00022491"/>
    </source>
</evidence>
<comment type="similarity">
    <text evidence="1">Belongs to the Fur family.</text>
</comment>
<protein>
    <submittedName>
        <fullName evidence="10">Transcriptional repressor</fullName>
    </submittedName>
</protein>
<sequence>MSVDQDKFKQILREKGLKVTTQRISILKVLSDCDDKHLTAEEIYELVKIDYPEIGLATVYRTIQLLLELKLIDSVQLGDGYVRYEFGHNDEGGKKHHHHHLVCLSCGKVVSFEDDLLEKLEEKIEEKTSFRVVDHDVKFYGYCKDCL</sequence>
<dbReference type="Gene3D" id="3.30.1490.190">
    <property type="match status" value="1"/>
</dbReference>
<feature type="binding site" evidence="8">
    <location>
        <position position="143"/>
    </location>
    <ligand>
        <name>Zn(2+)</name>
        <dbReference type="ChEBI" id="CHEBI:29105"/>
    </ligand>
</feature>
<name>A0A371ASA9_9FIRM</name>
<dbReference type="SUPFAM" id="SSF46785">
    <property type="entry name" value="Winged helix' DNA-binding domain"/>
    <property type="match status" value="1"/>
</dbReference>
<dbReference type="EMBL" id="QRCT01000049">
    <property type="protein sequence ID" value="RDU22451.1"/>
    <property type="molecule type" value="Genomic_DNA"/>
</dbReference>
<gene>
    <name evidence="10" type="ORF">DWV06_14260</name>
</gene>
<accession>A0A371ASA9</accession>
<dbReference type="Proteomes" id="UP000255036">
    <property type="component" value="Unassembled WGS sequence"/>
</dbReference>
<keyword evidence="7" id="KW-0804">Transcription</keyword>
<feature type="binding site" evidence="8">
    <location>
        <position position="106"/>
    </location>
    <ligand>
        <name>Zn(2+)</name>
        <dbReference type="ChEBI" id="CHEBI:29105"/>
    </ligand>
</feature>
<dbReference type="FunFam" id="1.10.10.10:FF:000051">
    <property type="entry name" value="Fur family transcriptional regulator"/>
    <property type="match status" value="1"/>
</dbReference>
<comment type="cofactor">
    <cofactor evidence="8">
        <name>Zn(2+)</name>
        <dbReference type="ChEBI" id="CHEBI:29105"/>
    </cofactor>
    <text evidence="8">Binds 1 zinc ion per subunit.</text>
</comment>
<keyword evidence="5" id="KW-0805">Transcription regulation</keyword>
<feature type="binding site" evidence="9">
    <location>
        <position position="135"/>
    </location>
    <ligand>
        <name>Fe cation</name>
        <dbReference type="ChEBI" id="CHEBI:24875"/>
    </ligand>
</feature>
<keyword evidence="9" id="KW-0408">Iron</keyword>
<keyword evidence="3 8" id="KW-0479">Metal-binding</keyword>
<evidence type="ECO:0000256" key="3">
    <source>
        <dbReference type="ARBA" id="ARBA00022723"/>
    </source>
</evidence>
<evidence type="ECO:0000256" key="5">
    <source>
        <dbReference type="ARBA" id="ARBA00023015"/>
    </source>
</evidence>
<dbReference type="InterPro" id="IPR043135">
    <property type="entry name" value="Fur_C"/>
</dbReference>
<evidence type="ECO:0000256" key="1">
    <source>
        <dbReference type="ARBA" id="ARBA00007957"/>
    </source>
</evidence>
<dbReference type="InterPro" id="IPR036388">
    <property type="entry name" value="WH-like_DNA-bd_sf"/>
</dbReference>
<feature type="binding site" evidence="8">
    <location>
        <position position="146"/>
    </location>
    <ligand>
        <name>Zn(2+)</name>
        <dbReference type="ChEBI" id="CHEBI:29105"/>
    </ligand>
</feature>
<dbReference type="GO" id="GO:0003700">
    <property type="term" value="F:DNA-binding transcription factor activity"/>
    <property type="evidence" value="ECO:0007669"/>
    <property type="project" value="InterPro"/>
</dbReference>
<evidence type="ECO:0000313" key="10">
    <source>
        <dbReference type="EMBL" id="RDU22451.1"/>
    </source>
</evidence>
<dbReference type="RefSeq" id="WP_115482861.1">
    <property type="nucleotide sequence ID" value="NZ_QRCT01000049.1"/>
</dbReference>
<keyword evidence="4 8" id="KW-0862">Zinc</keyword>
<evidence type="ECO:0000256" key="6">
    <source>
        <dbReference type="ARBA" id="ARBA00023125"/>
    </source>
</evidence>
<dbReference type="InterPro" id="IPR002481">
    <property type="entry name" value="FUR"/>
</dbReference>
<dbReference type="GO" id="GO:0045892">
    <property type="term" value="P:negative regulation of DNA-templated transcription"/>
    <property type="evidence" value="ECO:0007669"/>
    <property type="project" value="TreeGrafter"/>
</dbReference>
<feature type="binding site" evidence="9">
    <location>
        <position position="118"/>
    </location>
    <ligand>
        <name>Fe cation</name>
        <dbReference type="ChEBI" id="CHEBI:24875"/>
    </ligand>
</feature>
<dbReference type="CDD" id="cd07153">
    <property type="entry name" value="Fur_like"/>
    <property type="match status" value="1"/>
</dbReference>
<dbReference type="GO" id="GO:0008270">
    <property type="term" value="F:zinc ion binding"/>
    <property type="evidence" value="ECO:0007669"/>
    <property type="project" value="TreeGrafter"/>
</dbReference>
<evidence type="ECO:0000256" key="7">
    <source>
        <dbReference type="ARBA" id="ARBA00023163"/>
    </source>
</evidence>
<reference evidence="10 11" key="1">
    <citation type="submission" date="2018-07" db="EMBL/GenBank/DDBJ databases">
        <title>Anaerosacharophilus polymeroproducens gen. nov. sp. nov., an anaerobic bacterium isolated from salt field.</title>
        <authorList>
            <person name="Kim W."/>
            <person name="Yang S.-H."/>
            <person name="Oh J."/>
            <person name="Lee J.-H."/>
            <person name="Kwon K.K."/>
        </authorList>
    </citation>
    <scope>NUCLEOTIDE SEQUENCE [LARGE SCALE GENOMIC DNA]</scope>
    <source>
        <strain evidence="10 11">MCWD5</strain>
    </source>
</reference>
<keyword evidence="11" id="KW-1185">Reference proteome</keyword>
<organism evidence="10 11">
    <name type="scientific">Anaerosacchariphilus polymeriproducens</name>
    <dbReference type="NCBI Taxonomy" id="1812858"/>
    <lineage>
        <taxon>Bacteria</taxon>
        <taxon>Bacillati</taxon>
        <taxon>Bacillota</taxon>
        <taxon>Clostridia</taxon>
        <taxon>Lachnospirales</taxon>
        <taxon>Lachnospiraceae</taxon>
        <taxon>Anaerosacchariphilus</taxon>
    </lineage>
</organism>
<feature type="binding site" evidence="8">
    <location>
        <position position="103"/>
    </location>
    <ligand>
        <name>Zn(2+)</name>
        <dbReference type="ChEBI" id="CHEBI:29105"/>
    </ligand>
</feature>
<evidence type="ECO:0000256" key="4">
    <source>
        <dbReference type="ARBA" id="ARBA00022833"/>
    </source>
</evidence>
<dbReference type="InterPro" id="IPR036390">
    <property type="entry name" value="WH_DNA-bd_sf"/>
</dbReference>
<evidence type="ECO:0000256" key="8">
    <source>
        <dbReference type="PIRSR" id="PIRSR602481-1"/>
    </source>
</evidence>
<keyword evidence="6" id="KW-0238">DNA-binding</keyword>
<keyword evidence="2" id="KW-0678">Repressor</keyword>
<dbReference type="Gene3D" id="1.10.10.10">
    <property type="entry name" value="Winged helix-like DNA-binding domain superfamily/Winged helix DNA-binding domain"/>
    <property type="match status" value="1"/>
</dbReference>
<dbReference type="OrthoDB" id="8659436at2"/>
<evidence type="ECO:0000313" key="11">
    <source>
        <dbReference type="Proteomes" id="UP000255036"/>
    </source>
</evidence>
<feature type="binding site" evidence="9">
    <location>
        <position position="97"/>
    </location>
    <ligand>
        <name>Fe cation</name>
        <dbReference type="ChEBI" id="CHEBI:24875"/>
    </ligand>
</feature>
<dbReference type="AlphaFoldDB" id="A0A371ASA9"/>
<dbReference type="PANTHER" id="PTHR33202:SF7">
    <property type="entry name" value="FERRIC UPTAKE REGULATION PROTEIN"/>
    <property type="match status" value="1"/>
</dbReference>
<dbReference type="PANTHER" id="PTHR33202">
    <property type="entry name" value="ZINC UPTAKE REGULATION PROTEIN"/>
    <property type="match status" value="1"/>
</dbReference>
<proteinExistence type="inferred from homology"/>
<comment type="cofactor">
    <cofactor evidence="9">
        <name>Mn(2+)</name>
        <dbReference type="ChEBI" id="CHEBI:29035"/>
    </cofactor>
    <cofactor evidence="9">
        <name>Fe(2+)</name>
        <dbReference type="ChEBI" id="CHEBI:29033"/>
    </cofactor>
    <text evidence="9">Binds 1 Mn(2+) or Fe(2+) ion per subunit.</text>
</comment>
<dbReference type="GO" id="GO:0000976">
    <property type="term" value="F:transcription cis-regulatory region binding"/>
    <property type="evidence" value="ECO:0007669"/>
    <property type="project" value="TreeGrafter"/>
</dbReference>